<dbReference type="FunFam" id="3.40.50.1010:FF:000006">
    <property type="entry name" value="rRNA-processing protein UTP23 homolog"/>
    <property type="match status" value="1"/>
</dbReference>
<dbReference type="AlphaFoldDB" id="A0A5P1EH48"/>
<feature type="region of interest" description="Disordered" evidence="7">
    <location>
        <begin position="222"/>
        <end position="282"/>
    </location>
</feature>
<keyword evidence="2" id="KW-0690">Ribosome biogenesis</keyword>
<accession>A0A5P1EH48</accession>
<dbReference type="GO" id="GO:0006364">
    <property type="term" value="P:rRNA processing"/>
    <property type="evidence" value="ECO:0007669"/>
    <property type="project" value="UniProtKB-KW"/>
</dbReference>
<dbReference type="Gene3D" id="3.40.50.1010">
    <property type="entry name" value="5'-nuclease"/>
    <property type="match status" value="1"/>
</dbReference>
<keyword evidence="10" id="KW-1185">Reference proteome</keyword>
<dbReference type="GO" id="GO:0032040">
    <property type="term" value="C:small-subunit processome"/>
    <property type="evidence" value="ECO:0007669"/>
    <property type="project" value="InterPro"/>
</dbReference>
<dbReference type="InterPro" id="IPR057776">
    <property type="entry name" value="UTP23_sensor"/>
</dbReference>
<dbReference type="EMBL" id="CM007387">
    <property type="protein sequence ID" value="ONK64031.1"/>
    <property type="molecule type" value="Genomic_DNA"/>
</dbReference>
<dbReference type="Proteomes" id="UP000243459">
    <property type="component" value="Chromosome 7"/>
</dbReference>
<dbReference type="Pfam" id="PF24779">
    <property type="entry name" value="UTP23_sensor"/>
    <property type="match status" value="1"/>
</dbReference>
<evidence type="ECO:0000256" key="3">
    <source>
        <dbReference type="ARBA" id="ARBA00022552"/>
    </source>
</evidence>
<comment type="similarity">
    <text evidence="6">Belongs to the UTP23/FCF1 family. UTP23 subfamily.</text>
</comment>
<feature type="domain" description="UTP23 sensor motif region" evidence="8">
    <location>
        <begin position="223"/>
        <end position="242"/>
    </location>
</feature>
<comment type="function">
    <text evidence="5">Involved in rRNA-processing and ribosome biogenesis.</text>
</comment>
<dbReference type="OMA" id="CCMQALY"/>
<dbReference type="InterPro" id="IPR006984">
    <property type="entry name" value="Fcf1/UTP23"/>
</dbReference>
<dbReference type="PANTHER" id="PTHR12416">
    <property type="entry name" value="RRNA-PROCESSING PROTEIN UTP23 HOMOLOG"/>
    <property type="match status" value="1"/>
</dbReference>
<protein>
    <recommendedName>
        <fullName evidence="8">UTP23 sensor motif region domain-containing protein</fullName>
    </recommendedName>
</protein>
<dbReference type="CDD" id="cd08553">
    <property type="entry name" value="PIN_Fcf1-like"/>
    <property type="match status" value="1"/>
</dbReference>
<proteinExistence type="inferred from homology"/>
<keyword evidence="3" id="KW-0698">rRNA processing</keyword>
<evidence type="ECO:0000256" key="7">
    <source>
        <dbReference type="SAM" id="MobiDB-lite"/>
    </source>
</evidence>
<dbReference type="InterPro" id="IPR029060">
    <property type="entry name" value="PIN-like_dom_sf"/>
</dbReference>
<sequence>MRVKKQKRHRKVVRFYAACFGFREPFKIICDGTFIHHLIAHDLTPADDVLSHLVGARVLLFTSRCVIGELKSLGKDYAESLQAAQMLVTARCDHEEKRVSAEKCVESIIGGSNAEHFFVATQDAEIRKMFREIPGVPVIYGLRNSLFIEQPSTHQREFVKSTEEKRLHMSDSEYQKLRKIKLKNKLENPVDSPDAQDDSGNELVTIPEKNIARRMLAVTDKSKFKRKRAKGPNPLSCKKKKMIGDSTAAENKDGETSGGAKRKRTRKRKRIQKDNNLGESGC</sequence>
<evidence type="ECO:0000256" key="2">
    <source>
        <dbReference type="ARBA" id="ARBA00022517"/>
    </source>
</evidence>
<name>A0A5P1EH48_ASPOF</name>
<dbReference type="Pfam" id="PF04900">
    <property type="entry name" value="Fcf1"/>
    <property type="match status" value="1"/>
</dbReference>
<evidence type="ECO:0000313" key="9">
    <source>
        <dbReference type="EMBL" id="ONK64031.1"/>
    </source>
</evidence>
<evidence type="ECO:0000256" key="4">
    <source>
        <dbReference type="ARBA" id="ARBA00023242"/>
    </source>
</evidence>
<comment type="subcellular location">
    <subcellularLocation>
        <location evidence="1">Nucleus</location>
        <location evidence="1">Nucleolus</location>
    </subcellularLocation>
</comment>
<dbReference type="SUPFAM" id="SSF88723">
    <property type="entry name" value="PIN domain-like"/>
    <property type="match status" value="1"/>
</dbReference>
<feature type="compositionally biased region" description="Basic residues" evidence="7">
    <location>
        <begin position="260"/>
        <end position="271"/>
    </location>
</feature>
<organism evidence="9 10">
    <name type="scientific">Asparagus officinalis</name>
    <name type="common">Garden asparagus</name>
    <dbReference type="NCBI Taxonomy" id="4686"/>
    <lineage>
        <taxon>Eukaryota</taxon>
        <taxon>Viridiplantae</taxon>
        <taxon>Streptophyta</taxon>
        <taxon>Embryophyta</taxon>
        <taxon>Tracheophyta</taxon>
        <taxon>Spermatophyta</taxon>
        <taxon>Magnoliopsida</taxon>
        <taxon>Liliopsida</taxon>
        <taxon>Asparagales</taxon>
        <taxon>Asparagaceae</taxon>
        <taxon>Asparagoideae</taxon>
        <taxon>Asparagus</taxon>
    </lineage>
</organism>
<reference evidence="10" key="1">
    <citation type="journal article" date="2017" name="Nat. Commun.">
        <title>The asparagus genome sheds light on the origin and evolution of a young Y chromosome.</title>
        <authorList>
            <person name="Harkess A."/>
            <person name="Zhou J."/>
            <person name="Xu C."/>
            <person name="Bowers J.E."/>
            <person name="Van der Hulst R."/>
            <person name="Ayyampalayam S."/>
            <person name="Mercati F."/>
            <person name="Riccardi P."/>
            <person name="McKain M.R."/>
            <person name="Kakrana A."/>
            <person name="Tang H."/>
            <person name="Ray J."/>
            <person name="Groenendijk J."/>
            <person name="Arikit S."/>
            <person name="Mathioni S.M."/>
            <person name="Nakano M."/>
            <person name="Shan H."/>
            <person name="Telgmann-Rauber A."/>
            <person name="Kanno A."/>
            <person name="Yue Z."/>
            <person name="Chen H."/>
            <person name="Li W."/>
            <person name="Chen Y."/>
            <person name="Xu X."/>
            <person name="Zhang Y."/>
            <person name="Luo S."/>
            <person name="Chen H."/>
            <person name="Gao J."/>
            <person name="Mao Z."/>
            <person name="Pires J.C."/>
            <person name="Luo M."/>
            <person name="Kudrna D."/>
            <person name="Wing R.A."/>
            <person name="Meyers B.C."/>
            <person name="Yi K."/>
            <person name="Kong H."/>
            <person name="Lavrijsen P."/>
            <person name="Sunseri F."/>
            <person name="Falavigna A."/>
            <person name="Ye Y."/>
            <person name="Leebens-Mack J.H."/>
            <person name="Chen G."/>
        </authorList>
    </citation>
    <scope>NUCLEOTIDE SEQUENCE [LARGE SCALE GENOMIC DNA]</scope>
    <source>
        <strain evidence="10">cv. DH0086</strain>
    </source>
</reference>
<dbReference type="Gramene" id="ONK64031">
    <property type="protein sequence ID" value="ONK64031"/>
    <property type="gene ID" value="A4U43_C07F21390"/>
</dbReference>
<evidence type="ECO:0000313" key="10">
    <source>
        <dbReference type="Proteomes" id="UP000243459"/>
    </source>
</evidence>
<keyword evidence="4" id="KW-0539">Nucleus</keyword>
<evidence type="ECO:0000256" key="1">
    <source>
        <dbReference type="ARBA" id="ARBA00004604"/>
    </source>
</evidence>
<evidence type="ECO:0000256" key="6">
    <source>
        <dbReference type="ARBA" id="ARBA00038503"/>
    </source>
</evidence>
<evidence type="ECO:0000259" key="8">
    <source>
        <dbReference type="Pfam" id="PF24779"/>
    </source>
</evidence>
<dbReference type="OrthoDB" id="25675at2759"/>
<gene>
    <name evidence="9" type="ORF">A4U43_C07F21390</name>
</gene>
<evidence type="ECO:0000256" key="5">
    <source>
        <dbReference type="ARBA" id="ARBA00037300"/>
    </source>
</evidence>